<dbReference type="InterPro" id="IPR011707">
    <property type="entry name" value="Cu-oxidase-like_N"/>
</dbReference>
<dbReference type="Proteomes" id="UP000030651">
    <property type="component" value="Unassembled WGS sequence"/>
</dbReference>
<keyword evidence="6" id="KW-0812">Transmembrane</keyword>
<keyword evidence="2" id="KW-0479">Metal-binding</keyword>
<evidence type="ECO:0000259" key="9">
    <source>
        <dbReference type="Pfam" id="PF07732"/>
    </source>
</evidence>
<sequence length="719" mass="79625">MGSYARAGATSPLPDHRIESERMLFDSDEEDADAATPASSRDLDDVEQGEALLGQDKAGAEKTVRPGRVRFRGNRSWFIRLSSVFVITFMLLFDLQLITRKDGIPEEASGADADLAKYLELSMRRPDGDYILASDWDFQAPPQERHYDWTILEKEGNPDGVFKPMMTINGQFPGPLIEANEGDTIVVNVNNRATNSTAIHWHGIFQNGTAWMDGTSGVTQCPIVPGKSFQYKFTVHGQAGTYFYHGHQGVQTLDGIIGPLVIHSRDEAKSGPLSYVSDRVVLLHDWYYDPAEGLMREVLSPGNEDSPIPNAALINGLSQVDCSLHPNRRCDAASTLLPTMTLEAGASHRLRFINLGGYAWFQVSVDEHTSLPVVEIDGTAIEPAPESDIILSPGQRYSAILTTDKFETAGHGLFWLRARMIKSCFYEPSIPENGSGEAKAIIRYGTSTDSTVSDTAEQTAQDLPTTENTNKNYPIICKDMTARTRYRPDPAQPAPEHADHSWYVRTNLAIGNWRLQRGVMNSSSLRPDLKAPTLHRVLDGLSAGNTSFNVEGVNLAAFDKQELVVSHRSVQTVDIVLQNMDENSHPFHLHGHQFWVLGAGHGYFPGYDKLGFAPHGKGLLDPANRTAVENPLKRDVATAEGFGWVLLRFVADNPGVWLFHCHMIWHSEAGMAMQFVSRLDDLKNMLIPDEARQLCASSENDLRLGAPPKDEIFFGFHND</sequence>
<dbReference type="CDD" id="cd13857">
    <property type="entry name" value="CuRO_1_Diphenol_Ox"/>
    <property type="match status" value="1"/>
</dbReference>
<dbReference type="OrthoDB" id="2121828at2759"/>
<keyword evidence="3" id="KW-0560">Oxidoreductase</keyword>
<keyword evidence="11" id="KW-1185">Reference proteome</keyword>
<organism evidence="10 11">
    <name type="scientific">Pestalotiopsis fici (strain W106-1 / CGMCC3.15140)</name>
    <dbReference type="NCBI Taxonomy" id="1229662"/>
    <lineage>
        <taxon>Eukaryota</taxon>
        <taxon>Fungi</taxon>
        <taxon>Dikarya</taxon>
        <taxon>Ascomycota</taxon>
        <taxon>Pezizomycotina</taxon>
        <taxon>Sordariomycetes</taxon>
        <taxon>Xylariomycetidae</taxon>
        <taxon>Amphisphaeriales</taxon>
        <taxon>Sporocadaceae</taxon>
        <taxon>Pestalotiopsis</taxon>
    </lineage>
</organism>
<evidence type="ECO:0000256" key="5">
    <source>
        <dbReference type="SAM" id="MobiDB-lite"/>
    </source>
</evidence>
<dbReference type="RefSeq" id="XP_007827302.1">
    <property type="nucleotide sequence ID" value="XM_007829111.1"/>
</dbReference>
<reference evidence="11" key="1">
    <citation type="journal article" date="2015" name="BMC Genomics">
        <title>Genomic and transcriptomic analysis of the endophytic fungus Pestalotiopsis fici reveals its lifestyle and high potential for synthesis of natural products.</title>
        <authorList>
            <person name="Wang X."/>
            <person name="Zhang X."/>
            <person name="Liu L."/>
            <person name="Xiang M."/>
            <person name="Wang W."/>
            <person name="Sun X."/>
            <person name="Che Y."/>
            <person name="Guo L."/>
            <person name="Liu G."/>
            <person name="Guo L."/>
            <person name="Wang C."/>
            <person name="Yin W.B."/>
            <person name="Stadler M."/>
            <person name="Zhang X."/>
            <person name="Liu X."/>
        </authorList>
    </citation>
    <scope>NUCLEOTIDE SEQUENCE [LARGE SCALE GENOMIC DNA]</scope>
    <source>
        <strain evidence="11">W106-1 / CGMCC3.15140</strain>
    </source>
</reference>
<dbReference type="InParanoid" id="W3XMI2"/>
<dbReference type="PANTHER" id="PTHR11709:SF414">
    <property type="entry name" value="ADR239WP"/>
    <property type="match status" value="1"/>
</dbReference>
<evidence type="ECO:0000256" key="3">
    <source>
        <dbReference type="ARBA" id="ARBA00023002"/>
    </source>
</evidence>
<dbReference type="InterPro" id="IPR045087">
    <property type="entry name" value="Cu-oxidase_fam"/>
</dbReference>
<dbReference type="Pfam" id="PF00394">
    <property type="entry name" value="Cu-oxidase"/>
    <property type="match status" value="1"/>
</dbReference>
<evidence type="ECO:0000313" key="10">
    <source>
        <dbReference type="EMBL" id="ETS86702.1"/>
    </source>
</evidence>
<feature type="transmembrane region" description="Helical" evidence="6">
    <location>
        <begin position="77"/>
        <end position="98"/>
    </location>
</feature>
<dbReference type="EMBL" id="KI912109">
    <property type="protein sequence ID" value="ETS86702.1"/>
    <property type="molecule type" value="Genomic_DNA"/>
</dbReference>
<evidence type="ECO:0000256" key="2">
    <source>
        <dbReference type="ARBA" id="ARBA00022723"/>
    </source>
</evidence>
<dbReference type="GeneID" id="19265543"/>
<feature type="region of interest" description="Disordered" evidence="5">
    <location>
        <begin position="1"/>
        <end position="46"/>
    </location>
</feature>
<dbReference type="SUPFAM" id="SSF49503">
    <property type="entry name" value="Cupredoxins"/>
    <property type="match status" value="3"/>
</dbReference>
<dbReference type="GO" id="GO:0005507">
    <property type="term" value="F:copper ion binding"/>
    <property type="evidence" value="ECO:0007669"/>
    <property type="project" value="InterPro"/>
</dbReference>
<dbReference type="eggNOG" id="KOG1263">
    <property type="taxonomic scope" value="Eukaryota"/>
</dbReference>
<dbReference type="InterPro" id="IPR011706">
    <property type="entry name" value="Cu-oxidase_C"/>
</dbReference>
<dbReference type="AlphaFoldDB" id="W3XMI2"/>
<dbReference type="Pfam" id="PF07731">
    <property type="entry name" value="Cu-oxidase_2"/>
    <property type="match status" value="1"/>
</dbReference>
<dbReference type="PANTHER" id="PTHR11709">
    <property type="entry name" value="MULTI-COPPER OXIDASE"/>
    <property type="match status" value="1"/>
</dbReference>
<keyword evidence="6" id="KW-0472">Membrane</keyword>
<comment type="similarity">
    <text evidence="1">Belongs to the multicopper oxidase family.</text>
</comment>
<dbReference type="InterPro" id="IPR008972">
    <property type="entry name" value="Cupredoxin"/>
</dbReference>
<dbReference type="OMA" id="WVLGQGH"/>
<dbReference type="HOGENOM" id="CLU_006504_7_1_1"/>
<evidence type="ECO:0000259" key="7">
    <source>
        <dbReference type="Pfam" id="PF00394"/>
    </source>
</evidence>
<feature type="domain" description="Plastocyanin-like" evidence="7">
    <location>
        <begin position="279"/>
        <end position="446"/>
    </location>
</feature>
<dbReference type="PROSITE" id="PS00080">
    <property type="entry name" value="MULTICOPPER_OXIDASE2"/>
    <property type="match status" value="1"/>
</dbReference>
<feature type="domain" description="Plastocyanin-like" evidence="8">
    <location>
        <begin position="529"/>
        <end position="678"/>
    </location>
</feature>
<dbReference type="InterPro" id="IPR001117">
    <property type="entry name" value="Cu-oxidase_2nd"/>
</dbReference>
<dbReference type="InterPro" id="IPR002355">
    <property type="entry name" value="Cu_oxidase_Cu_BS"/>
</dbReference>
<evidence type="ECO:0000313" key="11">
    <source>
        <dbReference type="Proteomes" id="UP000030651"/>
    </source>
</evidence>
<dbReference type="KEGG" id="pfy:PFICI_00530"/>
<name>W3XMI2_PESFW</name>
<protein>
    <submittedName>
        <fullName evidence="10">Uncharacterized protein</fullName>
    </submittedName>
</protein>
<evidence type="ECO:0000259" key="8">
    <source>
        <dbReference type="Pfam" id="PF07731"/>
    </source>
</evidence>
<dbReference type="CDD" id="cd13910">
    <property type="entry name" value="CuRO_3_MCO_like_4"/>
    <property type="match status" value="1"/>
</dbReference>
<feature type="domain" description="Plastocyanin-like" evidence="9">
    <location>
        <begin position="155"/>
        <end position="266"/>
    </location>
</feature>
<gene>
    <name evidence="10" type="ORF">PFICI_00530</name>
</gene>
<dbReference type="Gene3D" id="2.60.40.420">
    <property type="entry name" value="Cupredoxins - blue copper proteins"/>
    <property type="match status" value="3"/>
</dbReference>
<keyword evidence="6" id="KW-1133">Transmembrane helix</keyword>
<evidence type="ECO:0000256" key="4">
    <source>
        <dbReference type="ARBA" id="ARBA00023008"/>
    </source>
</evidence>
<dbReference type="Pfam" id="PF07732">
    <property type="entry name" value="Cu-oxidase_3"/>
    <property type="match status" value="1"/>
</dbReference>
<keyword evidence="4" id="KW-0186">Copper</keyword>
<dbReference type="GO" id="GO:0016491">
    <property type="term" value="F:oxidoreductase activity"/>
    <property type="evidence" value="ECO:0007669"/>
    <property type="project" value="UniProtKB-KW"/>
</dbReference>
<accession>W3XMI2</accession>
<proteinExistence type="inferred from homology"/>
<evidence type="ECO:0000256" key="6">
    <source>
        <dbReference type="SAM" id="Phobius"/>
    </source>
</evidence>
<evidence type="ECO:0000256" key="1">
    <source>
        <dbReference type="ARBA" id="ARBA00010609"/>
    </source>
</evidence>
<feature type="compositionally biased region" description="Basic and acidic residues" evidence="5">
    <location>
        <begin position="14"/>
        <end position="25"/>
    </location>
</feature>